<keyword evidence="2" id="KW-1185">Reference proteome</keyword>
<name>A0A8T0HAR1_CERPU</name>
<sequence>MAATASPLCSRNVLSATFLSISSSLAMISTSSALIFTAASSFSRSRCAFRSASDVAAMDAIACCTRVESSCRSSTWSVSESSALLCCCKSLESGFATSTPSSAIAAPSRNTASNSLKFPANELKFHQALRSTSPQTTPCRIRNPVLPRKSPLRSLPLSLSRSASRNPIRTKIRVCSRRRDVHICDTVHKPGTI</sequence>
<proteinExistence type="predicted"/>
<organism evidence="1 2">
    <name type="scientific">Ceratodon purpureus</name>
    <name type="common">Fire moss</name>
    <name type="synonym">Dicranum purpureum</name>
    <dbReference type="NCBI Taxonomy" id="3225"/>
    <lineage>
        <taxon>Eukaryota</taxon>
        <taxon>Viridiplantae</taxon>
        <taxon>Streptophyta</taxon>
        <taxon>Embryophyta</taxon>
        <taxon>Bryophyta</taxon>
        <taxon>Bryophytina</taxon>
        <taxon>Bryopsida</taxon>
        <taxon>Dicranidae</taxon>
        <taxon>Pseudoditrichales</taxon>
        <taxon>Ditrichaceae</taxon>
        <taxon>Ceratodon</taxon>
    </lineage>
</organism>
<comment type="caution">
    <text evidence="1">The sequence shown here is derived from an EMBL/GenBank/DDBJ whole genome shotgun (WGS) entry which is preliminary data.</text>
</comment>
<dbReference type="AlphaFoldDB" id="A0A8T0HAR1"/>
<evidence type="ECO:0000313" key="1">
    <source>
        <dbReference type="EMBL" id="KAG0567468.1"/>
    </source>
</evidence>
<evidence type="ECO:0000313" key="2">
    <source>
        <dbReference type="Proteomes" id="UP000822688"/>
    </source>
</evidence>
<accession>A0A8T0HAR1</accession>
<gene>
    <name evidence="1" type="ORF">KC19_7G136900</name>
</gene>
<protein>
    <submittedName>
        <fullName evidence="1">Uncharacterized protein</fullName>
    </submittedName>
</protein>
<reference evidence="1" key="1">
    <citation type="submission" date="2020-06" db="EMBL/GenBank/DDBJ databases">
        <title>WGS assembly of Ceratodon purpureus strain R40.</title>
        <authorList>
            <person name="Carey S.B."/>
            <person name="Jenkins J."/>
            <person name="Shu S."/>
            <person name="Lovell J.T."/>
            <person name="Sreedasyam A."/>
            <person name="Maumus F."/>
            <person name="Tiley G.P."/>
            <person name="Fernandez-Pozo N."/>
            <person name="Barry K."/>
            <person name="Chen C."/>
            <person name="Wang M."/>
            <person name="Lipzen A."/>
            <person name="Daum C."/>
            <person name="Saski C.A."/>
            <person name="Payton A.C."/>
            <person name="Mcbreen J.C."/>
            <person name="Conrad R.E."/>
            <person name="Kollar L.M."/>
            <person name="Olsson S."/>
            <person name="Huttunen S."/>
            <person name="Landis J.B."/>
            <person name="Wickett N.J."/>
            <person name="Johnson M.G."/>
            <person name="Rensing S.A."/>
            <person name="Grimwood J."/>
            <person name="Schmutz J."/>
            <person name="Mcdaniel S.F."/>
        </authorList>
    </citation>
    <scope>NUCLEOTIDE SEQUENCE</scope>
    <source>
        <strain evidence="1">R40</strain>
    </source>
</reference>
<dbReference type="EMBL" id="CM026428">
    <property type="protein sequence ID" value="KAG0567468.1"/>
    <property type="molecule type" value="Genomic_DNA"/>
</dbReference>
<dbReference type="Proteomes" id="UP000822688">
    <property type="component" value="Chromosome 7"/>
</dbReference>